<evidence type="ECO:0000313" key="9">
    <source>
        <dbReference type="Proteomes" id="UP001056708"/>
    </source>
</evidence>
<keyword evidence="6" id="KW-0106">Calcium</keyword>
<evidence type="ECO:0000256" key="4">
    <source>
        <dbReference type="ARBA" id="ARBA00022729"/>
    </source>
</evidence>
<comment type="similarity">
    <text evidence="2">Belongs to the sulfatase family.</text>
</comment>
<dbReference type="RefSeq" id="WP_252663396.1">
    <property type="nucleotide sequence ID" value="NZ_CP098611.1"/>
</dbReference>
<dbReference type="PANTHER" id="PTHR45953">
    <property type="entry name" value="IDURONATE 2-SULFATASE"/>
    <property type="match status" value="1"/>
</dbReference>
<dbReference type="PANTHER" id="PTHR45953:SF1">
    <property type="entry name" value="IDURONATE 2-SULFATASE"/>
    <property type="match status" value="1"/>
</dbReference>
<dbReference type="CDD" id="cd16030">
    <property type="entry name" value="iduronate-2-sulfatase"/>
    <property type="match status" value="1"/>
</dbReference>
<dbReference type="Pfam" id="PF00884">
    <property type="entry name" value="Sulfatase"/>
    <property type="match status" value="1"/>
</dbReference>
<keyword evidence="9" id="KW-1185">Reference proteome</keyword>
<dbReference type="EMBL" id="CP098611">
    <property type="protein sequence ID" value="USR91371.1"/>
    <property type="molecule type" value="Genomic_DNA"/>
</dbReference>
<comment type="cofactor">
    <cofactor evidence="1">
        <name>Ca(2+)</name>
        <dbReference type="ChEBI" id="CHEBI:29108"/>
    </cofactor>
</comment>
<feature type="domain" description="Sulfatase N-terminal" evidence="7">
    <location>
        <begin position="47"/>
        <end position="392"/>
    </location>
</feature>
<gene>
    <name evidence="8" type="ORF">NEA10_01100</name>
</gene>
<evidence type="ECO:0000256" key="6">
    <source>
        <dbReference type="ARBA" id="ARBA00022837"/>
    </source>
</evidence>
<evidence type="ECO:0000313" key="8">
    <source>
        <dbReference type="EMBL" id="USR91371.1"/>
    </source>
</evidence>
<protein>
    <submittedName>
        <fullName evidence="8">Sulfatase</fullName>
    </submittedName>
</protein>
<dbReference type="Proteomes" id="UP001056708">
    <property type="component" value="Chromosome"/>
</dbReference>
<keyword evidence="3" id="KW-0479">Metal-binding</keyword>
<organism evidence="8 9">
    <name type="scientific">Phormidium yuhuli AB48</name>
    <dbReference type="NCBI Taxonomy" id="2940671"/>
    <lineage>
        <taxon>Bacteria</taxon>
        <taxon>Bacillati</taxon>
        <taxon>Cyanobacteriota</taxon>
        <taxon>Cyanophyceae</taxon>
        <taxon>Oscillatoriophycideae</taxon>
        <taxon>Oscillatoriales</taxon>
        <taxon>Oscillatoriaceae</taxon>
        <taxon>Phormidium</taxon>
        <taxon>Phormidium yuhuli</taxon>
    </lineage>
</organism>
<keyword evidence="4" id="KW-0732">Signal</keyword>
<dbReference type="InterPro" id="IPR000917">
    <property type="entry name" value="Sulfatase_N"/>
</dbReference>
<evidence type="ECO:0000259" key="7">
    <source>
        <dbReference type="Pfam" id="PF00884"/>
    </source>
</evidence>
<evidence type="ECO:0000256" key="5">
    <source>
        <dbReference type="ARBA" id="ARBA00022801"/>
    </source>
</evidence>
<dbReference type="InterPro" id="IPR017850">
    <property type="entry name" value="Alkaline_phosphatase_core_sf"/>
</dbReference>
<evidence type="ECO:0000256" key="2">
    <source>
        <dbReference type="ARBA" id="ARBA00008779"/>
    </source>
</evidence>
<dbReference type="Gene3D" id="3.40.720.10">
    <property type="entry name" value="Alkaline Phosphatase, subunit A"/>
    <property type="match status" value="1"/>
</dbReference>
<dbReference type="InterPro" id="IPR035874">
    <property type="entry name" value="IDS"/>
</dbReference>
<proteinExistence type="inferred from homology"/>
<accession>A0ABY5ARH2</accession>
<dbReference type="SUPFAM" id="SSF53649">
    <property type="entry name" value="Alkaline phosphatase-like"/>
    <property type="match status" value="1"/>
</dbReference>
<evidence type="ECO:0000256" key="1">
    <source>
        <dbReference type="ARBA" id="ARBA00001913"/>
    </source>
</evidence>
<keyword evidence="5" id="KW-0378">Hydrolase</keyword>
<reference evidence="8" key="1">
    <citation type="submission" date="2022-06" db="EMBL/GenBank/DDBJ databases">
        <title>Genome sequence of Phormidium yuhuli AB48 isolated from an industrial photobioreactor environment.</title>
        <authorList>
            <person name="Qiu Y."/>
            <person name="Noonan A.J.C."/>
            <person name="Dofher K."/>
            <person name="Koch M."/>
            <person name="Kieft B."/>
            <person name="Lin X."/>
            <person name="Ziels R.M."/>
            <person name="Hallam S.J."/>
        </authorList>
    </citation>
    <scope>NUCLEOTIDE SEQUENCE</scope>
    <source>
        <strain evidence="8">AB48</strain>
    </source>
</reference>
<sequence>MSIITRRRLINGLMTATAVGVGGKLLSGCDRLNLSETPRQIGRHNYPNILVLLIDDLRPQLNCYGRSEMISPNIDRLAAEGTLFERAYCQVPICGASRASTLSGARATPTRFGSDYQARKDEDMPNEPSLPLWFKDKGYRTISYGKIYHILQDDADSWREEPWRPRGMWGLESYITPENRAIVEAHGGTYGPPFEMANVVDNIYADGQIADRTVRTLERLQDGHAPFFLATGLFRPHLPFNSPTRYWNLYQRENLSLADNPFRPAGAPDAALHNWGELRNYYGIPAEGPVSDEMALSLIHGYYAATSYADALVGQILDALDRLELADNTIVILWGDHGWQLGEHGLWCKHANFETSLHTPLIVRGPGVPAGQRTDALVEFVDIYPSLCDLCGLDKPDHLEGSSFVPLLENPNLPWKEAAFSYYNGGHSVKSDRYRYTEWKNDDGVVWARMLYDHVEDPSETVNIAERPEAQTIVAQHQEMLEKGWAAYQI</sequence>
<name>A0ABY5ARH2_9CYAN</name>
<evidence type="ECO:0000256" key="3">
    <source>
        <dbReference type="ARBA" id="ARBA00022723"/>
    </source>
</evidence>